<protein>
    <submittedName>
        <fullName evidence="2">T9SS type A sorting domain-containing protein</fullName>
    </submittedName>
</protein>
<dbReference type="Proteomes" id="UP001595793">
    <property type="component" value="Unassembled WGS sequence"/>
</dbReference>
<dbReference type="EMBL" id="JBHSAS010000002">
    <property type="protein sequence ID" value="MFC4025860.1"/>
    <property type="molecule type" value="Genomic_DNA"/>
</dbReference>
<proteinExistence type="predicted"/>
<dbReference type="NCBIfam" id="TIGR04183">
    <property type="entry name" value="Por_Secre_tail"/>
    <property type="match status" value="1"/>
</dbReference>
<comment type="caution">
    <text evidence="2">The sequence shown here is derived from an EMBL/GenBank/DDBJ whole genome shotgun (WGS) entry which is preliminary data.</text>
</comment>
<organism evidence="2 3">
    <name type="scientific">Zunongwangia endophytica</name>
    <dbReference type="NCBI Taxonomy" id="1808945"/>
    <lineage>
        <taxon>Bacteria</taxon>
        <taxon>Pseudomonadati</taxon>
        <taxon>Bacteroidota</taxon>
        <taxon>Flavobacteriia</taxon>
        <taxon>Flavobacteriales</taxon>
        <taxon>Flavobacteriaceae</taxon>
        <taxon>Zunongwangia</taxon>
    </lineage>
</organism>
<dbReference type="RefSeq" id="WP_386270301.1">
    <property type="nucleotide sequence ID" value="NZ_JBHSAS010000002.1"/>
</dbReference>
<keyword evidence="1" id="KW-0732">Signal</keyword>
<reference evidence="3" key="1">
    <citation type="journal article" date="2019" name="Int. J. Syst. Evol. Microbiol.">
        <title>The Global Catalogue of Microorganisms (GCM) 10K type strain sequencing project: providing services to taxonomists for standard genome sequencing and annotation.</title>
        <authorList>
            <consortium name="The Broad Institute Genomics Platform"/>
            <consortium name="The Broad Institute Genome Sequencing Center for Infectious Disease"/>
            <person name="Wu L."/>
            <person name="Ma J."/>
        </authorList>
    </citation>
    <scope>NUCLEOTIDE SEQUENCE [LARGE SCALE GENOMIC DNA]</scope>
    <source>
        <strain evidence="3">CECT 9128</strain>
    </source>
</reference>
<dbReference type="InterPro" id="IPR026444">
    <property type="entry name" value="Secre_tail"/>
</dbReference>
<keyword evidence="3" id="KW-1185">Reference proteome</keyword>
<accession>A0ABV8H1T9</accession>
<gene>
    <name evidence="2" type="ORF">ACFOS1_00435</name>
</gene>
<evidence type="ECO:0000313" key="3">
    <source>
        <dbReference type="Proteomes" id="UP001595793"/>
    </source>
</evidence>
<evidence type="ECO:0000313" key="2">
    <source>
        <dbReference type="EMBL" id="MFC4025860.1"/>
    </source>
</evidence>
<evidence type="ECO:0000256" key="1">
    <source>
        <dbReference type="ARBA" id="ARBA00022729"/>
    </source>
</evidence>
<sequence length="603" mass="67774">MKHYYIILALIFPIFMHAQNEKNKTDLSVSPSKNGEDNYVYVKNELLFVNGAIELNKNNSKETEASIYLREDAQLLQGLDTKNKGKGYLSVFQEGTSNSFDYDYWGMPVETNGKTLDQVLFEPATNTLSNPVRLTNGPNGSASPLTISTRWIYKLSGVGYKSWDPIGKQINKLQPGMGFTMKGTNGKNTVTVNGVKNNPGSQQRYDFRGIPNNGDIIVNVNENNTILVGNPYPSTIDLNAFLKDPDNDITGIAYFWDSKENGNSHYVKDYEGGYGAYSPGANDYVPATFKKYKNQTGEEVENSGGALGLEYERRYAPIGQGFTVVGTKNGGKLTFKNSYRVDERGINLKTRTKSSYGNGKNKNSSVIIDEEKPYKVRLNISLNDTYTRQLLVAFKDEATKGADKAMDAPMFGKLTSDAAWNIDGREYMINVLPFDRSAMLPLNILTTSEMEVDFFIAETEFLGNENIYLYDSENERFTDIKEDHYKVQVNGESKDRFFLAFQNDQPTEEEKVQETKEEEIFVASIDVFQNNNEGRLQVKIPQDVEVNHITIFNLNGGAVVSKNLSTSEKEFSFTTANFRDAIYIVQLNTSDNRSVTKKITVKN</sequence>
<name>A0ABV8H1T9_9FLAO</name>